<dbReference type="PANTHER" id="PTHR21597:SF0">
    <property type="entry name" value="THO COMPLEX SUBUNIT 2"/>
    <property type="match status" value="1"/>
</dbReference>
<dbReference type="GO" id="GO:0006406">
    <property type="term" value="P:mRNA export from nucleus"/>
    <property type="evidence" value="ECO:0007669"/>
    <property type="project" value="InterPro"/>
</dbReference>
<dbReference type="OrthoDB" id="771123at2759"/>
<dbReference type="OMA" id="CEASHAN"/>
<dbReference type="InterPro" id="IPR032302">
    <property type="entry name" value="THOC2_N"/>
</dbReference>
<dbReference type="InterPro" id="IPR040007">
    <property type="entry name" value="Tho2"/>
</dbReference>
<dbReference type="GO" id="GO:0006397">
    <property type="term" value="P:mRNA processing"/>
    <property type="evidence" value="ECO:0007669"/>
    <property type="project" value="InterPro"/>
</dbReference>
<dbReference type="Proteomes" id="UP000036987">
    <property type="component" value="Unassembled WGS sequence"/>
</dbReference>
<organism evidence="2 3">
    <name type="scientific">Zostera marina</name>
    <name type="common">Eelgrass</name>
    <dbReference type="NCBI Taxonomy" id="29655"/>
    <lineage>
        <taxon>Eukaryota</taxon>
        <taxon>Viridiplantae</taxon>
        <taxon>Streptophyta</taxon>
        <taxon>Embryophyta</taxon>
        <taxon>Tracheophyta</taxon>
        <taxon>Spermatophyta</taxon>
        <taxon>Magnoliopsida</taxon>
        <taxon>Liliopsida</taxon>
        <taxon>Zosteraceae</taxon>
        <taxon>Zostera</taxon>
    </lineage>
</organism>
<accession>A0A0K9P1A5</accession>
<evidence type="ECO:0000313" key="3">
    <source>
        <dbReference type="Proteomes" id="UP000036987"/>
    </source>
</evidence>
<keyword evidence="3" id="KW-1185">Reference proteome</keyword>
<proteinExistence type="predicted"/>
<evidence type="ECO:0000313" key="2">
    <source>
        <dbReference type="EMBL" id="KMZ61990.1"/>
    </source>
</evidence>
<dbReference type="GO" id="GO:0000347">
    <property type="term" value="C:THO complex"/>
    <property type="evidence" value="ECO:0007669"/>
    <property type="project" value="InterPro"/>
</dbReference>
<dbReference type="STRING" id="29655.A0A0K9P1A5"/>
<dbReference type="Pfam" id="PF16134">
    <property type="entry name" value="THOC2_N"/>
    <property type="match status" value="1"/>
</dbReference>
<dbReference type="EMBL" id="LFYR01001429">
    <property type="protein sequence ID" value="KMZ61990.1"/>
    <property type="molecule type" value="Genomic_DNA"/>
</dbReference>
<evidence type="ECO:0000259" key="1">
    <source>
        <dbReference type="Pfam" id="PF16134"/>
    </source>
</evidence>
<dbReference type="PANTHER" id="PTHR21597">
    <property type="entry name" value="THO2 PROTEIN"/>
    <property type="match status" value="1"/>
</dbReference>
<name>A0A0K9P1A5_ZOSMR</name>
<sequence>MSLQCPEFRYVTEEALLEWKSTASGGCFKIQNSVPMDRFVYELCWASIKGDLPVQKCKIALDSVTFSDINSNEGLDSVLADILAHLAQDPSIPGDFRTRLVKLAKWSVDSSLVPQRLLQERCEEDFLWDSDLIKMKAQDLRIKEIRVNTRLLYQQTKFNLLREESEGYAKLVTLLSQSGLDLISDGVSESTISVIKSLIGHFDLDPNRVFDIVLECFELHPNCSIFYNLIPIFPKSNASQILGFKFQYYQRMEVNNPVPLGLYQLAALLVKAGLIDLDSVCVHLLPKDNEAFDHYNTFLTKRLDEVNKIGKINLAATGRDLMEEDKQEAATDLFVALDMENESVVELLPELESNQWLGLLIGFLSVDDWCHAHVLFDRLSHLNPTKHIQICDELLRYIPYITMSYCFFF</sequence>
<gene>
    <name evidence="2" type="ORF">ZOSMA_49G00580</name>
</gene>
<dbReference type="AlphaFoldDB" id="A0A0K9P1A5"/>
<reference evidence="3" key="1">
    <citation type="journal article" date="2016" name="Nature">
        <title>The genome of the seagrass Zostera marina reveals angiosperm adaptation to the sea.</title>
        <authorList>
            <person name="Olsen J.L."/>
            <person name="Rouze P."/>
            <person name="Verhelst B."/>
            <person name="Lin Y.-C."/>
            <person name="Bayer T."/>
            <person name="Collen J."/>
            <person name="Dattolo E."/>
            <person name="De Paoli E."/>
            <person name="Dittami S."/>
            <person name="Maumus F."/>
            <person name="Michel G."/>
            <person name="Kersting A."/>
            <person name="Lauritano C."/>
            <person name="Lohaus R."/>
            <person name="Toepel M."/>
            <person name="Tonon T."/>
            <person name="Vanneste K."/>
            <person name="Amirebrahimi M."/>
            <person name="Brakel J."/>
            <person name="Bostroem C."/>
            <person name="Chovatia M."/>
            <person name="Grimwood J."/>
            <person name="Jenkins J.W."/>
            <person name="Jueterbock A."/>
            <person name="Mraz A."/>
            <person name="Stam W.T."/>
            <person name="Tice H."/>
            <person name="Bornberg-Bauer E."/>
            <person name="Green P.J."/>
            <person name="Pearson G.A."/>
            <person name="Procaccini G."/>
            <person name="Duarte C.M."/>
            <person name="Schmutz J."/>
            <person name="Reusch T.B.H."/>
            <person name="Van de Peer Y."/>
        </authorList>
    </citation>
    <scope>NUCLEOTIDE SEQUENCE [LARGE SCALE GENOMIC DNA]</scope>
    <source>
        <strain evidence="3">cv. Finnish</strain>
    </source>
</reference>
<protein>
    <recommendedName>
        <fullName evidence="1">THO complex subunit 2 N-terminal domain-containing protein</fullName>
    </recommendedName>
</protein>
<feature type="domain" description="THO complex subunit 2 N-terminal" evidence="1">
    <location>
        <begin position="35"/>
        <end position="328"/>
    </location>
</feature>
<comment type="caution">
    <text evidence="2">The sequence shown here is derived from an EMBL/GenBank/DDBJ whole genome shotgun (WGS) entry which is preliminary data.</text>
</comment>